<accession>A0ACB9N3Q7</accession>
<evidence type="ECO:0000313" key="2">
    <source>
        <dbReference type="Proteomes" id="UP001057402"/>
    </source>
</evidence>
<reference evidence="2" key="1">
    <citation type="journal article" date="2023" name="Front. Plant Sci.">
        <title>Chromosomal-level genome assembly of Melastoma candidum provides insights into trichome evolution.</title>
        <authorList>
            <person name="Zhong Y."/>
            <person name="Wu W."/>
            <person name="Sun C."/>
            <person name="Zou P."/>
            <person name="Liu Y."/>
            <person name="Dai S."/>
            <person name="Zhou R."/>
        </authorList>
    </citation>
    <scope>NUCLEOTIDE SEQUENCE [LARGE SCALE GENOMIC DNA]</scope>
</reference>
<dbReference type="Proteomes" id="UP001057402">
    <property type="component" value="Chromosome 8"/>
</dbReference>
<evidence type="ECO:0000313" key="1">
    <source>
        <dbReference type="EMBL" id="KAI4330633.1"/>
    </source>
</evidence>
<name>A0ACB9N3Q7_9MYRT</name>
<gene>
    <name evidence="1" type="ORF">MLD38_028904</name>
</gene>
<comment type="caution">
    <text evidence="1">The sequence shown here is derived from an EMBL/GenBank/DDBJ whole genome shotgun (WGS) entry which is preliminary data.</text>
</comment>
<proteinExistence type="predicted"/>
<keyword evidence="2" id="KW-1185">Reference proteome</keyword>
<organism evidence="1 2">
    <name type="scientific">Melastoma candidum</name>
    <dbReference type="NCBI Taxonomy" id="119954"/>
    <lineage>
        <taxon>Eukaryota</taxon>
        <taxon>Viridiplantae</taxon>
        <taxon>Streptophyta</taxon>
        <taxon>Embryophyta</taxon>
        <taxon>Tracheophyta</taxon>
        <taxon>Spermatophyta</taxon>
        <taxon>Magnoliopsida</taxon>
        <taxon>eudicotyledons</taxon>
        <taxon>Gunneridae</taxon>
        <taxon>Pentapetalae</taxon>
        <taxon>rosids</taxon>
        <taxon>malvids</taxon>
        <taxon>Myrtales</taxon>
        <taxon>Melastomataceae</taxon>
        <taxon>Melastomatoideae</taxon>
        <taxon>Melastomateae</taxon>
        <taxon>Melastoma</taxon>
    </lineage>
</organism>
<dbReference type="EMBL" id="CM042887">
    <property type="protein sequence ID" value="KAI4330633.1"/>
    <property type="molecule type" value="Genomic_DNA"/>
</dbReference>
<sequence>MVSGLGESTGDAAAAASSSSSGTSGNEVGDFECNICFELAQDPVVTLCGHLYCWPCLYRWLCHHSNCHECPVCKALIQEEKLVPLYGRGKTRMDPRSKSYPGIDVPRRPAGQRPETVGVPPQGVNQFPSFGFGSLGGFVPVAYAGMGNFAVSSAFGGLMPALFNVQLHGFQDATAYGTTPGYPPGFNISNDGGHPRGFQQPVTGGQEADSILKNLLLMICVFVVLPLICW</sequence>
<protein>
    <submittedName>
        <fullName evidence="1">Uncharacterized protein</fullName>
    </submittedName>
</protein>